<proteinExistence type="predicted"/>
<evidence type="ECO:0000256" key="1">
    <source>
        <dbReference type="SAM" id="MobiDB-lite"/>
    </source>
</evidence>
<evidence type="ECO:0000313" key="3">
    <source>
        <dbReference type="Proteomes" id="UP000233551"/>
    </source>
</evidence>
<dbReference type="AlphaFoldDB" id="A0A2I0IZ68"/>
<protein>
    <submittedName>
        <fullName evidence="2">Uncharacterized protein</fullName>
    </submittedName>
</protein>
<gene>
    <name evidence="2" type="ORF">CRG98_030335</name>
</gene>
<name>A0A2I0IZ68_PUNGR</name>
<reference evidence="2 3" key="1">
    <citation type="submission" date="2017-11" db="EMBL/GenBank/DDBJ databases">
        <title>De-novo sequencing of pomegranate (Punica granatum L.) genome.</title>
        <authorList>
            <person name="Akparov Z."/>
            <person name="Amiraslanov A."/>
            <person name="Hajiyeva S."/>
            <person name="Abbasov M."/>
            <person name="Kaur K."/>
            <person name="Hamwieh A."/>
            <person name="Solovyev V."/>
            <person name="Salamov A."/>
            <person name="Braich B."/>
            <person name="Kosarev P."/>
            <person name="Mahmoud A."/>
            <person name="Hajiyev E."/>
            <person name="Babayeva S."/>
            <person name="Izzatullayeva V."/>
            <person name="Mammadov A."/>
            <person name="Mammadov A."/>
            <person name="Sharifova S."/>
            <person name="Ojaghi J."/>
            <person name="Eynullazada K."/>
            <person name="Bayramov B."/>
            <person name="Abdulazimova A."/>
            <person name="Shahmuradov I."/>
        </authorList>
    </citation>
    <scope>NUCLEOTIDE SEQUENCE [LARGE SCALE GENOMIC DNA]</scope>
    <source>
        <strain evidence="3">cv. AG2017</strain>
        <tissue evidence="2">Leaf</tissue>
    </source>
</reference>
<sequence>MGRGTQGQPPHAIAALPLLSLNSAPVTSIPVQTLGEARVRPLAHVRLRDSSCACHRALSCAVRPGRPLHACTSEDTARTRFEHTWWEDQTSIDCQSDIEQVLSAWHTTVTELPYFPKHPAQDERDFQATKEYILHFYWWSPLAHKDFTSSPQPEGGTPYGAPSSVVIQA</sequence>
<evidence type="ECO:0000313" key="2">
    <source>
        <dbReference type="EMBL" id="PKI49292.1"/>
    </source>
</evidence>
<dbReference type="Proteomes" id="UP000233551">
    <property type="component" value="Unassembled WGS sequence"/>
</dbReference>
<organism evidence="2 3">
    <name type="scientific">Punica granatum</name>
    <name type="common">Pomegranate</name>
    <dbReference type="NCBI Taxonomy" id="22663"/>
    <lineage>
        <taxon>Eukaryota</taxon>
        <taxon>Viridiplantae</taxon>
        <taxon>Streptophyta</taxon>
        <taxon>Embryophyta</taxon>
        <taxon>Tracheophyta</taxon>
        <taxon>Spermatophyta</taxon>
        <taxon>Magnoliopsida</taxon>
        <taxon>eudicotyledons</taxon>
        <taxon>Gunneridae</taxon>
        <taxon>Pentapetalae</taxon>
        <taxon>rosids</taxon>
        <taxon>malvids</taxon>
        <taxon>Myrtales</taxon>
        <taxon>Lythraceae</taxon>
        <taxon>Punica</taxon>
    </lineage>
</organism>
<feature type="region of interest" description="Disordered" evidence="1">
    <location>
        <begin position="149"/>
        <end position="169"/>
    </location>
</feature>
<keyword evidence="3" id="KW-1185">Reference proteome</keyword>
<comment type="caution">
    <text evidence="2">The sequence shown here is derived from an EMBL/GenBank/DDBJ whole genome shotgun (WGS) entry which is preliminary data.</text>
</comment>
<dbReference type="EMBL" id="PGOL01002254">
    <property type="protein sequence ID" value="PKI49292.1"/>
    <property type="molecule type" value="Genomic_DNA"/>
</dbReference>
<accession>A0A2I0IZ68</accession>